<protein>
    <submittedName>
        <fullName evidence="2">Mu-like prophage FluMu protein gp29</fullName>
    </submittedName>
</protein>
<organism evidence="2 3">
    <name type="scientific">Haemophilus ducreyi</name>
    <dbReference type="NCBI Taxonomy" id="730"/>
    <lineage>
        <taxon>Bacteria</taxon>
        <taxon>Pseudomonadati</taxon>
        <taxon>Pseudomonadota</taxon>
        <taxon>Gammaproteobacteria</taxon>
        <taxon>Pasteurellales</taxon>
        <taxon>Pasteurellaceae</taxon>
        <taxon>Haemophilus</taxon>
    </lineage>
</organism>
<evidence type="ECO:0000256" key="1">
    <source>
        <dbReference type="SAM" id="MobiDB-lite"/>
    </source>
</evidence>
<dbReference type="InterPro" id="IPR009279">
    <property type="entry name" value="Portal_Mu"/>
</dbReference>
<dbReference type="RefSeq" id="WP_064083078.1">
    <property type="nucleotide sequence ID" value="NZ_CP011218.1"/>
</dbReference>
<dbReference type="EMBL" id="CP011219">
    <property type="protein sequence ID" value="AKO31732.1"/>
    <property type="molecule type" value="Genomic_DNA"/>
</dbReference>
<evidence type="ECO:0000313" key="3">
    <source>
        <dbReference type="Proteomes" id="UP000060132"/>
    </source>
</evidence>
<name>A0AAC8UB54_HAEDC</name>
<accession>A0AAC8UB54</accession>
<dbReference type="Proteomes" id="UP000060132">
    <property type="component" value="Chromosome"/>
</dbReference>
<dbReference type="Pfam" id="PF06074">
    <property type="entry name" value="Portal_Mu"/>
    <property type="match status" value="1"/>
</dbReference>
<sequence>MQSRILDIHGNPFTFDDAPQTENDSRLAWLPRHYSEHPTSGLTPAKAAGLLRAAEAGDLIGQCELAEDMEEKDAHLQSELGKRRSALLTIDWQIQPPPNASAAEQRDAEMLEEILRDAVWLDDCIFDATDAILKGFSCQEIKWEQGLVGGLKLIKNVEWRDPAWFMTPQYERNSLRLRDGTENGVELAKFGWVTHIAKSKTGYLSRIGLVRTLVWPFVYRNYSARDFAEFLEIYGLPLRLGKYPEGATQNEKNTLLRAVMSIGHNAGGIIPRGMEIEFAKAAEGNANEFMAMIEWAEKSMSKAILGGTLTTQADGRTSTNALGNVHNEVRQELRDADLKRLQATLTRDLIYPLYALNCKSYNDARRIPRFEFDTAESEDINTFGEGLGKLVDLGLRIPSQWAHDKLQIPVAGENETILTRATATATAPTEDGTEKSTQDKNAVLSAQTTPLKISAIHRDPDALLDDLEPTAEQYQAVIDPMLKPIVQALNEGGYEFAQERIATLYADLDDEEFEQLLTRAIFVSDLMGRLYANR</sequence>
<gene>
    <name evidence="2" type="ORF">RZ57_00485</name>
</gene>
<feature type="region of interest" description="Disordered" evidence="1">
    <location>
        <begin position="1"/>
        <end position="21"/>
    </location>
</feature>
<evidence type="ECO:0000313" key="2">
    <source>
        <dbReference type="EMBL" id="AKO31732.1"/>
    </source>
</evidence>
<feature type="region of interest" description="Disordered" evidence="1">
    <location>
        <begin position="422"/>
        <end position="443"/>
    </location>
</feature>
<reference evidence="2 3" key="1">
    <citation type="journal article" date="2015" name="PLoS Negl. Trop. Dis.">
        <title>Haemophilus ducreyi Cutaneous Ulcer Strains Are Nearly Identical to Class I Genital Ulcer Strains.</title>
        <authorList>
            <person name="Gangaiah D."/>
            <person name="Webb K.M."/>
            <person name="Humphreys T.L."/>
            <person name="Fortney K.R."/>
            <person name="Toh E."/>
            <person name="Tai A."/>
            <person name="Katz S.S."/>
            <person name="Pillay A."/>
            <person name="Chen C.Y."/>
            <person name="Roberts S.A."/>
            <person name="Munson R.S.Jr."/>
            <person name="Spinola S.M."/>
        </authorList>
    </citation>
    <scope>NUCLEOTIDE SEQUENCE [LARGE SCALE GENOMIC DNA]</scope>
    <source>
        <strain evidence="3">CLU2</strain>
    </source>
</reference>
<proteinExistence type="predicted"/>
<dbReference type="AlphaFoldDB" id="A0AAC8UB54"/>